<keyword evidence="4" id="KW-0548">Nucleotidyltransferase</keyword>
<evidence type="ECO:0000256" key="1">
    <source>
        <dbReference type="ARBA" id="ARBA00025483"/>
    </source>
</evidence>
<name>A0A6S6S586_9BACT</name>
<dbReference type="NCBIfam" id="NF006316">
    <property type="entry name" value="PRK08517.1"/>
    <property type="match status" value="1"/>
</dbReference>
<feature type="domain" description="Exonuclease" evidence="3">
    <location>
        <begin position="64"/>
        <end position="227"/>
    </location>
</feature>
<dbReference type="Pfam" id="PF00929">
    <property type="entry name" value="RNase_T"/>
    <property type="match status" value="1"/>
</dbReference>
<reference evidence="4" key="1">
    <citation type="submission" date="2020-01" db="EMBL/GenBank/DDBJ databases">
        <authorList>
            <person name="Meier V. D."/>
            <person name="Meier V D."/>
        </authorList>
    </citation>
    <scope>NUCLEOTIDE SEQUENCE</scope>
    <source>
        <strain evidence="4">HLG_WM_MAG_12</strain>
    </source>
</reference>
<dbReference type="EMBL" id="CACVAW010000010">
    <property type="protein sequence ID" value="CAA6802863.1"/>
    <property type="molecule type" value="Genomic_DNA"/>
</dbReference>
<dbReference type="NCBIfam" id="TIGR00573">
    <property type="entry name" value="dnaq"/>
    <property type="match status" value="1"/>
</dbReference>
<keyword evidence="4" id="KW-0808">Transferase</keyword>
<evidence type="ECO:0000313" key="4">
    <source>
        <dbReference type="EMBL" id="CAA6802863.1"/>
    </source>
</evidence>
<dbReference type="FunFam" id="3.30.420.10:FF:000045">
    <property type="entry name" value="3'-5' exonuclease DinG"/>
    <property type="match status" value="1"/>
</dbReference>
<comment type="function">
    <text evidence="1">DNA polymerase III is a complex, multichain enzyme responsible for most of the replicative synthesis in bacteria. The epsilon subunit contain the editing function and is a proofreading 3'-5' exonuclease.</text>
</comment>
<dbReference type="InterPro" id="IPR012337">
    <property type="entry name" value="RNaseH-like_sf"/>
</dbReference>
<gene>
    <name evidence="4" type="ORF">HELGO_WM2596</name>
</gene>
<dbReference type="PANTHER" id="PTHR30231:SF41">
    <property type="entry name" value="DNA POLYMERASE III SUBUNIT EPSILON"/>
    <property type="match status" value="1"/>
</dbReference>
<dbReference type="EC" id="2.7.7.7" evidence="4"/>
<dbReference type="GO" id="GO:0008408">
    <property type="term" value="F:3'-5' exonuclease activity"/>
    <property type="evidence" value="ECO:0007669"/>
    <property type="project" value="TreeGrafter"/>
</dbReference>
<dbReference type="CDD" id="cd06127">
    <property type="entry name" value="DEDDh"/>
    <property type="match status" value="1"/>
</dbReference>
<accession>A0A6S6S586</accession>
<organism evidence="4">
    <name type="scientific">uncultured Campylobacterales bacterium</name>
    <dbReference type="NCBI Taxonomy" id="352960"/>
    <lineage>
        <taxon>Bacteria</taxon>
        <taxon>Pseudomonadati</taxon>
        <taxon>Campylobacterota</taxon>
        <taxon>Epsilonproteobacteria</taxon>
        <taxon>Campylobacterales</taxon>
        <taxon>environmental samples</taxon>
    </lineage>
</organism>
<dbReference type="InterPro" id="IPR036397">
    <property type="entry name" value="RNaseH_sf"/>
</dbReference>
<dbReference type="InterPro" id="IPR006054">
    <property type="entry name" value="DnaQ"/>
</dbReference>
<dbReference type="InterPro" id="IPR013520">
    <property type="entry name" value="Ribonucl_H"/>
</dbReference>
<comment type="subunit">
    <text evidence="2">DNA polymerase III contains a core (composed of alpha, epsilon and theta chains) that associates with a tau subunit. This core dimerizes to form the POLIII' complex. PolIII' associates with the gamma complex (composed of gamma, delta, delta', psi and chi chains) and with the beta chain to form the complete DNA polymerase III complex.</text>
</comment>
<evidence type="ECO:0000259" key="3">
    <source>
        <dbReference type="SMART" id="SM00479"/>
    </source>
</evidence>
<dbReference type="Gene3D" id="3.30.420.10">
    <property type="entry name" value="Ribonuclease H-like superfamily/Ribonuclease H"/>
    <property type="match status" value="1"/>
</dbReference>
<dbReference type="AlphaFoldDB" id="A0A6S6S586"/>
<proteinExistence type="predicted"/>
<evidence type="ECO:0000256" key="2">
    <source>
        <dbReference type="ARBA" id="ARBA00026073"/>
    </source>
</evidence>
<dbReference type="GO" id="GO:0003677">
    <property type="term" value="F:DNA binding"/>
    <property type="evidence" value="ECO:0007669"/>
    <property type="project" value="InterPro"/>
</dbReference>
<dbReference type="SMART" id="SM00479">
    <property type="entry name" value="EXOIII"/>
    <property type="match status" value="1"/>
</dbReference>
<dbReference type="SUPFAM" id="SSF53098">
    <property type="entry name" value="Ribonuclease H-like"/>
    <property type="match status" value="1"/>
</dbReference>
<dbReference type="GO" id="GO:0005829">
    <property type="term" value="C:cytosol"/>
    <property type="evidence" value="ECO:0007669"/>
    <property type="project" value="TreeGrafter"/>
</dbReference>
<sequence>MKQLLSNLLKNRDVHQSEIDFYSNKEGLDSDSFIEYLRLRGLDIIRRDDTYHLGIFKTTIKNQLFCIVDIESNGPDPQKHSIIEIGAIKYQNGKIIDKFSSLVHSNVVPKMVNEVTGIGIDDLLDAPSLNKVLNEFRLFLGDAVFVAHSAKWDYKFLSHSFENCNLEHMFNHKLCTLNLARRYIEAPKHGLRTLNEVLNIDVNHHRAYDDAYSAMKVLEYCFDKIDCEQTTDLLISNRLASKIES</sequence>
<protein>
    <submittedName>
        <fullName evidence="4">DNA polymerase III epsilon subunit (EC)</fullName>
        <ecNumber evidence="4">2.7.7.7</ecNumber>
    </submittedName>
</protein>
<dbReference type="GO" id="GO:0045004">
    <property type="term" value="P:DNA replication proofreading"/>
    <property type="evidence" value="ECO:0007669"/>
    <property type="project" value="TreeGrafter"/>
</dbReference>
<dbReference type="GO" id="GO:0003887">
    <property type="term" value="F:DNA-directed DNA polymerase activity"/>
    <property type="evidence" value="ECO:0007669"/>
    <property type="project" value="UniProtKB-EC"/>
</dbReference>
<dbReference type="PANTHER" id="PTHR30231">
    <property type="entry name" value="DNA POLYMERASE III SUBUNIT EPSILON"/>
    <property type="match status" value="1"/>
</dbReference>